<reference evidence="3" key="1">
    <citation type="submission" date="2017-09" db="EMBL/GenBank/DDBJ databases">
        <title>Depth-based differentiation of microbial function through sediment-hosted aquifers and enrichment of novel symbionts in the deep terrestrial subsurface.</title>
        <authorList>
            <person name="Probst A.J."/>
            <person name="Ladd B."/>
            <person name="Jarett J.K."/>
            <person name="Geller-Mcgrath D.E."/>
            <person name="Sieber C.M.K."/>
            <person name="Emerson J.B."/>
            <person name="Anantharaman K."/>
            <person name="Thomas B.C."/>
            <person name="Malmstrom R."/>
            <person name="Stieglmeier M."/>
            <person name="Klingl A."/>
            <person name="Woyke T."/>
            <person name="Ryan C.M."/>
            <person name="Banfield J.F."/>
        </authorList>
    </citation>
    <scope>NUCLEOTIDE SEQUENCE [LARGE SCALE GENOMIC DNA]</scope>
</reference>
<sequence length="675" mass="76326">MVHTNEMKRLTDLSLNKFRFPKIRFNFKLILKILLITLLVLITSLVVGYFVLLRPVLAIANSARELKASTQEISIGVKDLDFTKVKEGLESTKLQLKEFEDVYAKNMNTIRKLPMAEAYYQDSQSLLAVASQGIELGEITVNILEPYAAELGFSLNGVVPLSVPAEDRIIKFISLMPEFSPRVSEISQKMTNINDELSKIDPSRYPRKLPWYVKYFGIDPNLDLRGEVLALQSVSRELANKAPQFEAMFNSIPEFMGLNEPKRYLVLMANNYELRMSGGFNTYIVVAEFEKGIPQITYSIDTYFIDEGDRTGSSFLVNRNVPYFLRNYLYLSGNTYRLYARDATSISPDFPTAANNLLDGFWRKDRSLPQKIDGVMQINNDIAVDLLRVVGPVNTEKYSIRTDSGGYITVPVTEFNADNVIEELENIAGGKLAQTIGRKEIIKFLGQSIFEKVFTSEAVNLLNIVNVMLDSMSKKDVLLYSFDPIVQKAFDGLGYSGKVVLEPLGWDYLHVNRSNFGAGKADWTKEGFVTQTVKKNIEVIDGKKIGTVTVTVHNPKRPDWYNIDPCCFYNAFLRVYVPLGSKMTSIVASDGQEVSGAEYTDVELQKTFFESFTRQLKETALDITYTYELPESVDLENYNLLVQRQSGTSVDKYIIGLNGVSQELLLNSDKKVRFD</sequence>
<dbReference type="EMBL" id="PFWY01000036">
    <property type="protein sequence ID" value="PJA41178.1"/>
    <property type="molecule type" value="Genomic_DNA"/>
</dbReference>
<evidence type="ECO:0000256" key="1">
    <source>
        <dbReference type="SAM" id="Phobius"/>
    </source>
</evidence>
<dbReference type="Proteomes" id="UP000230683">
    <property type="component" value="Unassembled WGS sequence"/>
</dbReference>
<evidence type="ECO:0000313" key="2">
    <source>
        <dbReference type="EMBL" id="PJA41178.1"/>
    </source>
</evidence>
<keyword evidence="1" id="KW-0812">Transmembrane</keyword>
<gene>
    <name evidence="2" type="ORF">CO178_00770</name>
</gene>
<protein>
    <recommendedName>
        <fullName evidence="4">DUF4012 domain-containing protein</fullName>
    </recommendedName>
</protein>
<keyword evidence="1" id="KW-1133">Transmembrane helix</keyword>
<organism evidence="2 3">
    <name type="scientific">candidate division WWE3 bacterium CG_4_9_14_3_um_filter_34_6</name>
    <dbReference type="NCBI Taxonomy" id="1975079"/>
    <lineage>
        <taxon>Bacteria</taxon>
        <taxon>Katanobacteria</taxon>
    </lineage>
</organism>
<dbReference type="AlphaFoldDB" id="A0A2M7X4U3"/>
<dbReference type="InterPro" id="IPR025101">
    <property type="entry name" value="DUF4012"/>
</dbReference>
<name>A0A2M7X4U3_UNCKA</name>
<keyword evidence="1" id="KW-0472">Membrane</keyword>
<evidence type="ECO:0008006" key="4">
    <source>
        <dbReference type="Google" id="ProtNLM"/>
    </source>
</evidence>
<dbReference type="Pfam" id="PF13196">
    <property type="entry name" value="DUF4012"/>
    <property type="match status" value="1"/>
</dbReference>
<comment type="caution">
    <text evidence="2">The sequence shown here is derived from an EMBL/GenBank/DDBJ whole genome shotgun (WGS) entry which is preliminary data.</text>
</comment>
<proteinExistence type="predicted"/>
<accession>A0A2M7X4U3</accession>
<feature type="transmembrane region" description="Helical" evidence="1">
    <location>
        <begin position="29"/>
        <end position="52"/>
    </location>
</feature>
<evidence type="ECO:0000313" key="3">
    <source>
        <dbReference type="Proteomes" id="UP000230683"/>
    </source>
</evidence>